<name>A0A1X9SLT6_9BACT</name>
<reference evidence="2" key="1">
    <citation type="journal article" date="2017" name="Genome Biol. Evol.">
        <title>Comparative Genomic Analysis Identifies a Campylobacter Clade Deficient in Selenium Metabolism.</title>
        <authorList>
            <person name="Miller W.G."/>
            <person name="Yee E."/>
            <person name="Lopes B.S."/>
            <person name="Chapman M.H."/>
            <person name="Huynh S."/>
            <person name="Bono J.L."/>
            <person name="Parker C.T."/>
            <person name="Strachan N.J.C."/>
            <person name="Forbes K.J."/>
        </authorList>
    </citation>
    <scope>NUCLEOTIDE SEQUENCE [LARGE SCALE GENOMIC DNA]</scope>
    <source>
        <strain evidence="2">NCTC 13004</strain>
    </source>
</reference>
<accession>A0A1X9SLT6</accession>
<dbReference type="SUPFAM" id="SSF47336">
    <property type="entry name" value="ACP-like"/>
    <property type="match status" value="1"/>
</dbReference>
<dbReference type="RefSeq" id="WP_100590481.1">
    <property type="nucleotide sequence ID" value="NZ_CP015578.1"/>
</dbReference>
<proteinExistence type="predicted"/>
<evidence type="ECO:0000313" key="1">
    <source>
        <dbReference type="EMBL" id="ARQ97193.1"/>
    </source>
</evidence>
<sequence>MSEAKILLNEIGRGDISDENLNLLDNGLIDSIDIIALIAAMQARYNKDLDAKFLSAENFQSIAALDNMIKLAYGI</sequence>
<dbReference type="KEGG" id="clx:CLAN_0435"/>
<dbReference type="AlphaFoldDB" id="A0A1X9SLT6"/>
<dbReference type="InterPro" id="IPR036736">
    <property type="entry name" value="ACP-like_sf"/>
</dbReference>
<dbReference type="EMBL" id="CP015578">
    <property type="protein sequence ID" value="ARQ97193.1"/>
    <property type="molecule type" value="Genomic_DNA"/>
</dbReference>
<evidence type="ECO:0000313" key="2">
    <source>
        <dbReference type="Proteomes" id="UP000202031"/>
    </source>
</evidence>
<dbReference type="GeneID" id="46920908"/>
<gene>
    <name evidence="1" type="primary">acpP1</name>
    <name evidence="1" type="ORF">CLAN_0435</name>
</gene>
<dbReference type="Gene3D" id="1.10.1200.10">
    <property type="entry name" value="ACP-like"/>
    <property type="match status" value="1"/>
</dbReference>
<dbReference type="Proteomes" id="UP000202031">
    <property type="component" value="Chromosome"/>
</dbReference>
<protein>
    <submittedName>
        <fullName evidence="1">Acyl carrier protein</fullName>
    </submittedName>
</protein>
<organism evidence="1 2">
    <name type="scientific">Campylobacter lanienae NCTC 13004</name>
    <dbReference type="NCBI Taxonomy" id="1031753"/>
    <lineage>
        <taxon>Bacteria</taxon>
        <taxon>Pseudomonadati</taxon>
        <taxon>Campylobacterota</taxon>
        <taxon>Epsilonproteobacteria</taxon>
        <taxon>Campylobacterales</taxon>
        <taxon>Campylobacteraceae</taxon>
        <taxon>Campylobacter</taxon>
    </lineage>
</organism>
<reference evidence="2" key="2">
    <citation type="journal article" date="2017" name="Genome Biol. Evol.">
        <title>Comparative genomic analysis identifies a Campylobacter clade deficient in selenium metabolism.</title>
        <authorList>
            <person name="Miller W.G."/>
            <person name="Yee E."/>
            <person name="Lopes B.S."/>
            <person name="Chapman M.H."/>
            <person name="Huynh S."/>
            <person name="Bono J.L."/>
            <person name="Parker C.T."/>
            <person name="Strachan N.J.C."/>
            <person name="Forbes K.J."/>
        </authorList>
    </citation>
    <scope>NUCLEOTIDE SEQUENCE [LARGE SCALE GENOMIC DNA]</scope>
    <source>
        <strain evidence="2">NCTC 13004</strain>
    </source>
</reference>